<name>A0A5C6FCJ4_9BACT</name>
<accession>A0A5C6FCJ4</accession>
<protein>
    <submittedName>
        <fullName evidence="1">PD-(D/E)XK nuclease family transposase</fullName>
    </submittedName>
</protein>
<dbReference type="PANTHER" id="PTHR30298:SF0">
    <property type="entry name" value="PROTEIN YBFL-RELATED"/>
    <property type="match status" value="1"/>
</dbReference>
<dbReference type="InterPro" id="IPR051698">
    <property type="entry name" value="Transposase_11-like"/>
</dbReference>
<sequence>MTICAVIAGADDFVAIAKFANTMKEWFAKFLDMTQGVPSHDRFNAILNAILGNEIHITDVDIINPILGKEDNLDKLSILDVSARDSTGRLYDIEMQTSRPTGLSQRLAYYTASM</sequence>
<dbReference type="EMBL" id="SJPW01000002">
    <property type="protein sequence ID" value="TWU58442.1"/>
    <property type="molecule type" value="Genomic_DNA"/>
</dbReference>
<evidence type="ECO:0000313" key="1">
    <source>
        <dbReference type="EMBL" id="TWU58442.1"/>
    </source>
</evidence>
<gene>
    <name evidence="1" type="ORF">Poly51_12200</name>
</gene>
<dbReference type="Proteomes" id="UP000318288">
    <property type="component" value="Unassembled WGS sequence"/>
</dbReference>
<evidence type="ECO:0000313" key="2">
    <source>
        <dbReference type="Proteomes" id="UP000318288"/>
    </source>
</evidence>
<comment type="caution">
    <text evidence="1">The sequence shown here is derived from an EMBL/GenBank/DDBJ whole genome shotgun (WGS) entry which is preliminary data.</text>
</comment>
<proteinExistence type="predicted"/>
<reference evidence="1 2" key="1">
    <citation type="submission" date="2019-02" db="EMBL/GenBank/DDBJ databases">
        <title>Deep-cultivation of Planctomycetes and their phenomic and genomic characterization uncovers novel biology.</title>
        <authorList>
            <person name="Wiegand S."/>
            <person name="Jogler M."/>
            <person name="Boedeker C."/>
            <person name="Pinto D."/>
            <person name="Vollmers J."/>
            <person name="Rivas-Marin E."/>
            <person name="Kohn T."/>
            <person name="Peeters S.H."/>
            <person name="Heuer A."/>
            <person name="Rast P."/>
            <person name="Oberbeckmann S."/>
            <person name="Bunk B."/>
            <person name="Jeske O."/>
            <person name="Meyerdierks A."/>
            <person name="Storesund J.E."/>
            <person name="Kallscheuer N."/>
            <person name="Luecker S."/>
            <person name="Lage O.M."/>
            <person name="Pohl T."/>
            <person name="Merkel B.J."/>
            <person name="Hornburger P."/>
            <person name="Mueller R.-W."/>
            <person name="Bruemmer F."/>
            <person name="Labrenz M."/>
            <person name="Spormann A.M."/>
            <person name="Op Den Camp H."/>
            <person name="Overmann J."/>
            <person name="Amann R."/>
            <person name="Jetten M.S.M."/>
            <person name="Mascher T."/>
            <person name="Medema M.H."/>
            <person name="Devos D.P."/>
            <person name="Kaster A.-K."/>
            <person name="Ovreas L."/>
            <person name="Rohde M."/>
            <person name="Galperin M.Y."/>
            <person name="Jogler C."/>
        </authorList>
    </citation>
    <scope>NUCLEOTIDE SEQUENCE [LARGE SCALE GENOMIC DNA]</scope>
    <source>
        <strain evidence="1 2">Poly51</strain>
    </source>
</reference>
<dbReference type="AlphaFoldDB" id="A0A5C6FCJ4"/>
<keyword evidence="2" id="KW-1185">Reference proteome</keyword>
<organism evidence="1 2">
    <name type="scientific">Rubripirellula tenax</name>
    <dbReference type="NCBI Taxonomy" id="2528015"/>
    <lineage>
        <taxon>Bacteria</taxon>
        <taxon>Pseudomonadati</taxon>
        <taxon>Planctomycetota</taxon>
        <taxon>Planctomycetia</taxon>
        <taxon>Pirellulales</taxon>
        <taxon>Pirellulaceae</taxon>
        <taxon>Rubripirellula</taxon>
    </lineage>
</organism>
<dbReference type="PANTHER" id="PTHR30298">
    <property type="entry name" value="H REPEAT-ASSOCIATED PREDICTED TRANSPOSASE"/>
    <property type="match status" value="1"/>
</dbReference>
<dbReference type="Pfam" id="PF12784">
    <property type="entry name" value="PDDEXK_2"/>
    <property type="match status" value="1"/>
</dbReference>